<evidence type="ECO:0000313" key="1">
    <source>
        <dbReference type="EMBL" id="TDH57606.1"/>
    </source>
</evidence>
<dbReference type="AlphaFoldDB" id="A0A4R5Q4K1"/>
<protein>
    <submittedName>
        <fullName evidence="1">Uncharacterized protein</fullName>
    </submittedName>
</protein>
<accession>A0A4R5Q4K1</accession>
<keyword evidence="2" id="KW-1185">Reference proteome</keyword>
<name>A0A4R5Q4K1_9PROT</name>
<dbReference type="RefSeq" id="WP_133293304.1">
    <property type="nucleotide sequence ID" value="NZ_SMSJ01000207.1"/>
</dbReference>
<reference evidence="1 2" key="1">
    <citation type="journal article" date="2016" name="J. Microbiol.">
        <title>Dankookia rubra gen. nov., sp. nov., an alphaproteobacterium isolated from sediment of a shallow stream.</title>
        <authorList>
            <person name="Kim W.H."/>
            <person name="Kim D.H."/>
            <person name="Kang K."/>
            <person name="Ahn T.Y."/>
        </authorList>
    </citation>
    <scope>NUCLEOTIDE SEQUENCE [LARGE SCALE GENOMIC DNA]</scope>
    <source>
        <strain evidence="1 2">JCM30602</strain>
    </source>
</reference>
<comment type="caution">
    <text evidence="1">The sequence shown here is derived from an EMBL/GenBank/DDBJ whole genome shotgun (WGS) entry which is preliminary data.</text>
</comment>
<evidence type="ECO:0000313" key="2">
    <source>
        <dbReference type="Proteomes" id="UP000295096"/>
    </source>
</evidence>
<dbReference type="EMBL" id="SMSJ01000207">
    <property type="protein sequence ID" value="TDH57606.1"/>
    <property type="molecule type" value="Genomic_DNA"/>
</dbReference>
<organism evidence="1 2">
    <name type="scientific">Dankookia rubra</name>
    <dbReference type="NCBI Taxonomy" id="1442381"/>
    <lineage>
        <taxon>Bacteria</taxon>
        <taxon>Pseudomonadati</taxon>
        <taxon>Pseudomonadota</taxon>
        <taxon>Alphaproteobacteria</taxon>
        <taxon>Acetobacterales</taxon>
        <taxon>Roseomonadaceae</taxon>
        <taxon>Dankookia</taxon>
    </lineage>
</organism>
<dbReference type="Proteomes" id="UP000295096">
    <property type="component" value="Unassembled WGS sequence"/>
</dbReference>
<sequence>MADILLFPAGRASAATPRTDAPQLQAAALAVVSDAKAWPGDDTEDNSGLETVVSLAAAPSESLAVTAAKLEILVARLAPDDGTDTGLCRAETSLLRDVQTFAMDAVYAAQGAYLWALVSATAKLARPIHRVGA</sequence>
<gene>
    <name evidence="1" type="ORF">E2C06_35855</name>
</gene>
<proteinExistence type="predicted"/>